<evidence type="ECO:0000256" key="10">
    <source>
        <dbReference type="ARBA" id="ARBA00022989"/>
    </source>
</evidence>
<evidence type="ECO:0000256" key="3">
    <source>
        <dbReference type="ARBA" id="ARBA00007222"/>
    </source>
</evidence>
<keyword evidence="7 14" id="KW-0812">Transmembrane</keyword>
<evidence type="ECO:0000313" key="17">
    <source>
        <dbReference type="Proteomes" id="UP000070444"/>
    </source>
</evidence>
<comment type="catalytic activity">
    <reaction evidence="12 14">
        <text>a di-trans,poly-cis-dolichyl beta-D-mannosyl phosphate + L-threonyl-[protein] = 3-O-(alpha-D-mannosyl)-L-threonyl-[protein] + a di-trans,poly-cis-dolichyl phosphate + H(+)</text>
        <dbReference type="Rhea" id="RHEA:53396"/>
        <dbReference type="Rhea" id="RHEA-COMP:11060"/>
        <dbReference type="Rhea" id="RHEA-COMP:13547"/>
        <dbReference type="Rhea" id="RHEA-COMP:19498"/>
        <dbReference type="Rhea" id="RHEA-COMP:19501"/>
        <dbReference type="ChEBI" id="CHEBI:15378"/>
        <dbReference type="ChEBI" id="CHEBI:30013"/>
        <dbReference type="ChEBI" id="CHEBI:57683"/>
        <dbReference type="ChEBI" id="CHEBI:58211"/>
        <dbReference type="ChEBI" id="CHEBI:137323"/>
        <dbReference type="EC" id="2.4.1.109"/>
    </reaction>
</comment>
<feature type="transmembrane region" description="Helical" evidence="14">
    <location>
        <begin position="590"/>
        <end position="611"/>
    </location>
</feature>
<feature type="transmembrane region" description="Helical" evidence="14">
    <location>
        <begin position="96"/>
        <end position="114"/>
    </location>
</feature>
<comment type="similarity">
    <text evidence="3 14">Belongs to the glycosyltransferase 39 family.</text>
</comment>
<keyword evidence="17" id="KW-1185">Reference proteome</keyword>
<dbReference type="InterPro" id="IPR027005">
    <property type="entry name" value="PMT-like"/>
</dbReference>
<evidence type="ECO:0000256" key="13">
    <source>
        <dbReference type="ARBA" id="ARBA00045102"/>
    </source>
</evidence>
<feature type="transmembrane region" description="Helical" evidence="14">
    <location>
        <begin position="31"/>
        <end position="49"/>
    </location>
</feature>
<evidence type="ECO:0000256" key="1">
    <source>
        <dbReference type="ARBA" id="ARBA00004477"/>
    </source>
</evidence>
<dbReference type="GO" id="GO:0004169">
    <property type="term" value="F:dolichyl-phosphate-mannose-protein mannosyltransferase activity"/>
    <property type="evidence" value="ECO:0007669"/>
    <property type="project" value="UniProtKB-UniRule"/>
</dbReference>
<organism evidence="16 17">
    <name type="scientific">Conidiobolus coronatus (strain ATCC 28846 / CBS 209.66 / NRRL 28638)</name>
    <name type="common">Delacroixia coronata</name>
    <dbReference type="NCBI Taxonomy" id="796925"/>
    <lineage>
        <taxon>Eukaryota</taxon>
        <taxon>Fungi</taxon>
        <taxon>Fungi incertae sedis</taxon>
        <taxon>Zoopagomycota</taxon>
        <taxon>Entomophthoromycotina</taxon>
        <taxon>Entomophthoromycetes</taxon>
        <taxon>Entomophthorales</taxon>
        <taxon>Ancylistaceae</taxon>
        <taxon>Conidiobolus</taxon>
    </lineage>
</organism>
<dbReference type="InterPro" id="IPR032421">
    <property type="entry name" value="PMT_4TMC"/>
</dbReference>
<dbReference type="AlphaFoldDB" id="A0A137P4A9"/>
<evidence type="ECO:0000256" key="2">
    <source>
        <dbReference type="ARBA" id="ARBA00004922"/>
    </source>
</evidence>
<gene>
    <name evidence="16" type="ORF">CONCODRAFT_79110</name>
</gene>
<keyword evidence="5 14" id="KW-0328">Glycosyltransferase</keyword>
<dbReference type="PROSITE" id="PS50919">
    <property type="entry name" value="MIR"/>
    <property type="match status" value="2"/>
</dbReference>
<evidence type="ECO:0000256" key="7">
    <source>
        <dbReference type="ARBA" id="ARBA00022692"/>
    </source>
</evidence>
<feature type="domain" description="MIR" evidence="15">
    <location>
        <begin position="329"/>
        <end position="386"/>
    </location>
</feature>
<feature type="transmembrane region" description="Helical" evidence="14">
    <location>
        <begin position="523"/>
        <end position="545"/>
    </location>
</feature>
<dbReference type="SMART" id="SM00472">
    <property type="entry name" value="MIR"/>
    <property type="match status" value="3"/>
</dbReference>
<dbReference type="STRING" id="796925.A0A137P4A9"/>
<feature type="transmembrane region" description="Helical" evidence="14">
    <location>
        <begin position="154"/>
        <end position="187"/>
    </location>
</feature>
<keyword evidence="11 14" id="KW-0472">Membrane</keyword>
<keyword evidence="10 14" id="KW-1133">Transmembrane helix</keyword>
<proteinExistence type="inferred from homology"/>
<dbReference type="InterPro" id="IPR016093">
    <property type="entry name" value="MIR_motif"/>
</dbReference>
<evidence type="ECO:0000259" key="15">
    <source>
        <dbReference type="PROSITE" id="PS50919"/>
    </source>
</evidence>
<dbReference type="InterPro" id="IPR003342">
    <property type="entry name" value="ArnT-like_N"/>
</dbReference>
<evidence type="ECO:0000256" key="6">
    <source>
        <dbReference type="ARBA" id="ARBA00022679"/>
    </source>
</evidence>
<dbReference type="GO" id="GO:1900101">
    <property type="term" value="P:regulation of endoplasmic reticulum unfolded protein response"/>
    <property type="evidence" value="ECO:0007669"/>
    <property type="project" value="EnsemblFungi"/>
</dbReference>
<sequence length="686" mass="78287">MLQFPDQVVFDEVHFGKFASYYIRGQYFFDVHPPLAKLLIAFGGFFLGFDGKFEFAEIGLNYVEHGVPYVGLRVIPALFGAALVPLVYLIMQESGYAVITCVLTSSLVLLDNSLVTQSRLILLDSQLIFFATLSIFCYIKFYKLRTNAFSSKWWIWLCLTGVSLALTLGCKMVGLFVITLVGVATILDLWHLLDVNTGLSIQQFGQHFAARVFGLIIVPAIVYLSIFWVHFAVLPLSGPGDAYMSPAFQATLKDNPMHASSLNINYGDAISVTHRNHGFYLHSHNARYPLRYADGRVSTEGQQVTGYSHPDTQNHWRIHPAQPFEDDNEHRVLGGDYVRLEHVDTETFLVTADVASPTMPTNQEMTTISGNVTERYEDSLWQIVIDNADTEKAAWKTRIHHTAFKHKLTGVFIYAHSLKLPDWGFGQFEVNGNRRFDASHNLWIVHEVVGKVATEAPKNEVATRNFFLKFFELHSQMLIKNNEITSEHPFATRPWQWPITNRGTSFWTKNDTKQQIYILGNPFGYWVGCIFLIMLTTTIVLDVLFSRRGVQRVEPALQRRLYRSGAFLLFAWALHLFPFFLMGRQLFLHHYLPAAVFKYICFGIYFQYVFIRDVDSAVSEPNTLLYPTRHPVVPNTTAYIAGAIMVALQLVAFWYFSPLTYGTVGLTVPQVVARKWVENWDFHFAK</sequence>
<dbReference type="PANTHER" id="PTHR10050:SF51">
    <property type="entry name" value="PROTEIN O-MANNOSYL-TRANSFERASE 1"/>
    <property type="match status" value="1"/>
</dbReference>
<comment type="catalytic activity">
    <reaction evidence="13 14">
        <text>a di-trans,poly-cis-dolichyl beta-D-mannosyl phosphate + L-seryl-[protein] = 3-O-(alpha-D-mannosyl)-L-seryl-[protein] + a di-trans,poly-cis-dolichyl phosphate + H(+)</text>
        <dbReference type="Rhea" id="RHEA:17377"/>
        <dbReference type="Rhea" id="RHEA-COMP:9863"/>
        <dbReference type="Rhea" id="RHEA-COMP:13546"/>
        <dbReference type="Rhea" id="RHEA-COMP:19498"/>
        <dbReference type="Rhea" id="RHEA-COMP:19501"/>
        <dbReference type="ChEBI" id="CHEBI:15378"/>
        <dbReference type="ChEBI" id="CHEBI:29999"/>
        <dbReference type="ChEBI" id="CHEBI:57683"/>
        <dbReference type="ChEBI" id="CHEBI:58211"/>
        <dbReference type="ChEBI" id="CHEBI:137321"/>
        <dbReference type="EC" id="2.4.1.109"/>
    </reaction>
</comment>
<dbReference type="GO" id="GO:0097586">
    <property type="term" value="C:dolichyl-phosphate-mannose-protein mannosyltransferase Pmt4p homodimer complex"/>
    <property type="evidence" value="ECO:0007669"/>
    <property type="project" value="EnsemblFungi"/>
</dbReference>
<comment type="pathway">
    <text evidence="2 14">Protein modification; protein glycosylation.</text>
</comment>
<feature type="domain" description="MIR" evidence="15">
    <location>
        <begin position="261"/>
        <end position="321"/>
    </location>
</feature>
<dbReference type="Proteomes" id="UP000070444">
    <property type="component" value="Unassembled WGS sequence"/>
</dbReference>
<feature type="transmembrane region" description="Helical" evidence="14">
    <location>
        <begin position="70"/>
        <end position="90"/>
    </location>
</feature>
<dbReference type="OrthoDB" id="292747at2759"/>
<keyword evidence="9 14" id="KW-0256">Endoplasmic reticulum</keyword>
<evidence type="ECO:0000256" key="12">
    <source>
        <dbReference type="ARBA" id="ARBA00045085"/>
    </source>
</evidence>
<dbReference type="OMA" id="TTMIAGW"/>
<name>A0A137P4A9_CONC2</name>
<dbReference type="GO" id="GO:0042802">
    <property type="term" value="F:identical protein binding"/>
    <property type="evidence" value="ECO:0007669"/>
    <property type="project" value="EnsemblFungi"/>
</dbReference>
<evidence type="ECO:0000256" key="4">
    <source>
        <dbReference type="ARBA" id="ARBA00012839"/>
    </source>
</evidence>
<keyword evidence="6 14" id="KW-0808">Transferase</keyword>
<evidence type="ECO:0000256" key="5">
    <source>
        <dbReference type="ARBA" id="ARBA00022676"/>
    </source>
</evidence>
<keyword evidence="8" id="KW-0677">Repeat</keyword>
<evidence type="ECO:0000313" key="16">
    <source>
        <dbReference type="EMBL" id="KXN69858.1"/>
    </source>
</evidence>
<feature type="transmembrane region" description="Helical" evidence="14">
    <location>
        <begin position="566"/>
        <end position="584"/>
    </location>
</feature>
<dbReference type="InterPro" id="IPR036300">
    <property type="entry name" value="MIR_dom_sf"/>
</dbReference>
<accession>A0A137P4A9</accession>
<dbReference type="Pfam" id="PF02366">
    <property type="entry name" value="PMT"/>
    <property type="match status" value="1"/>
</dbReference>
<evidence type="ECO:0000256" key="9">
    <source>
        <dbReference type="ARBA" id="ARBA00022824"/>
    </source>
</evidence>
<evidence type="ECO:0000256" key="8">
    <source>
        <dbReference type="ARBA" id="ARBA00022737"/>
    </source>
</evidence>
<dbReference type="PANTHER" id="PTHR10050">
    <property type="entry name" value="DOLICHYL-PHOSPHATE-MANNOSE--PROTEIN MANNOSYLTRANSFERASE"/>
    <property type="match status" value="1"/>
</dbReference>
<evidence type="ECO:0000256" key="14">
    <source>
        <dbReference type="RuleBase" id="RU367007"/>
    </source>
</evidence>
<feature type="transmembrane region" description="Helical" evidence="14">
    <location>
        <begin position="121"/>
        <end position="142"/>
    </location>
</feature>
<protein>
    <recommendedName>
        <fullName evidence="4 14">Dolichyl-phosphate-mannose--protein mannosyltransferase</fullName>
        <ecNumber evidence="4 14">2.4.1.109</ecNumber>
    </recommendedName>
</protein>
<dbReference type="Gene3D" id="2.80.10.50">
    <property type="match status" value="1"/>
</dbReference>
<dbReference type="EC" id="2.4.1.109" evidence="4 14"/>
<reference evidence="16 17" key="1">
    <citation type="journal article" date="2015" name="Genome Biol. Evol.">
        <title>Phylogenomic analyses indicate that early fungi evolved digesting cell walls of algal ancestors of land plants.</title>
        <authorList>
            <person name="Chang Y."/>
            <person name="Wang S."/>
            <person name="Sekimoto S."/>
            <person name="Aerts A.L."/>
            <person name="Choi C."/>
            <person name="Clum A."/>
            <person name="LaButti K.M."/>
            <person name="Lindquist E.A."/>
            <person name="Yee Ngan C."/>
            <person name="Ohm R.A."/>
            <person name="Salamov A.A."/>
            <person name="Grigoriev I.V."/>
            <person name="Spatafora J.W."/>
            <person name="Berbee M.L."/>
        </authorList>
    </citation>
    <scope>NUCLEOTIDE SEQUENCE [LARGE SCALE GENOMIC DNA]</scope>
    <source>
        <strain evidence="16 17">NRRL 28638</strain>
    </source>
</reference>
<feature type="transmembrane region" description="Helical" evidence="14">
    <location>
        <begin position="208"/>
        <end position="231"/>
    </location>
</feature>
<evidence type="ECO:0000256" key="11">
    <source>
        <dbReference type="ARBA" id="ARBA00023136"/>
    </source>
</evidence>
<feature type="transmembrane region" description="Helical" evidence="14">
    <location>
        <begin position="632"/>
        <end position="656"/>
    </location>
</feature>
<comment type="function">
    <text evidence="14">Transfers mannose from Dol-P-mannose to Ser or Thr residues on proteins.</text>
</comment>
<dbReference type="Pfam" id="PF02815">
    <property type="entry name" value="MIR"/>
    <property type="match status" value="1"/>
</dbReference>
<comment type="subcellular location">
    <subcellularLocation>
        <location evidence="1 14">Endoplasmic reticulum membrane</location>
        <topology evidence="1 14">Multi-pass membrane protein</topology>
    </subcellularLocation>
</comment>
<dbReference type="Pfam" id="PF16192">
    <property type="entry name" value="PMT_4TMC"/>
    <property type="match status" value="1"/>
</dbReference>
<dbReference type="UniPathway" id="UPA00378"/>
<dbReference type="SUPFAM" id="SSF82109">
    <property type="entry name" value="MIR domain"/>
    <property type="match status" value="1"/>
</dbReference>
<dbReference type="EMBL" id="KQ964521">
    <property type="protein sequence ID" value="KXN69858.1"/>
    <property type="molecule type" value="Genomic_DNA"/>
</dbReference>